<evidence type="ECO:0000256" key="5">
    <source>
        <dbReference type="ARBA" id="ARBA00022989"/>
    </source>
</evidence>
<dbReference type="AlphaFoldDB" id="A0A8X7Y8C2"/>
<keyword evidence="3" id="KW-0813">Transport</keyword>
<sequence length="258" mass="28789">MVMGNEVSNILKWRINVPDGTLEILQPESDLVHRTWLGLKGLLGEFILKIWKFLEKTRNIAVDAPKKGRGTFLAGSLGVGVHWAANHSGVEPIILGISVFLLGELEPVLKTDFLPLRFYLLFCLWFSVSSGYREDKVIDIPHQRLSAIAIGASLCILISMLFYPIWAGEELHNLIHRNLEKLADALDGIYAQSQPWKLNSSDELPGTSQAAVMVILVRKWKAINSFLIQRQLKILWLASQDGNLHMVVSTSGIHGTST</sequence>
<evidence type="ECO:0000256" key="7">
    <source>
        <dbReference type="ARBA" id="ARBA00023136"/>
    </source>
</evidence>
<keyword evidence="4 9" id="KW-0812">Transmembrane</keyword>
<dbReference type="InterPro" id="IPR020966">
    <property type="entry name" value="ALMT"/>
</dbReference>
<dbReference type="GO" id="GO:0015743">
    <property type="term" value="P:malate transport"/>
    <property type="evidence" value="ECO:0007669"/>
    <property type="project" value="InterPro"/>
</dbReference>
<dbReference type="GO" id="GO:0034220">
    <property type="term" value="P:monoatomic ion transmembrane transport"/>
    <property type="evidence" value="ECO:0007669"/>
    <property type="project" value="UniProtKB-KW"/>
</dbReference>
<evidence type="ECO:0000256" key="9">
    <source>
        <dbReference type="SAM" id="Phobius"/>
    </source>
</evidence>
<organism evidence="10 11">
    <name type="scientific">Populus tomentosa</name>
    <name type="common">Chinese white poplar</name>
    <dbReference type="NCBI Taxonomy" id="118781"/>
    <lineage>
        <taxon>Eukaryota</taxon>
        <taxon>Viridiplantae</taxon>
        <taxon>Streptophyta</taxon>
        <taxon>Embryophyta</taxon>
        <taxon>Tracheophyta</taxon>
        <taxon>Spermatophyta</taxon>
        <taxon>Magnoliopsida</taxon>
        <taxon>eudicotyledons</taxon>
        <taxon>Gunneridae</taxon>
        <taxon>Pentapetalae</taxon>
        <taxon>rosids</taxon>
        <taxon>fabids</taxon>
        <taxon>Malpighiales</taxon>
        <taxon>Salicaceae</taxon>
        <taxon>Saliceae</taxon>
        <taxon>Populus</taxon>
    </lineage>
</organism>
<accession>A0A8X7Y8C2</accession>
<comment type="caution">
    <text evidence="10">The sequence shown here is derived from an EMBL/GenBank/DDBJ whole genome shotgun (WGS) entry which is preliminary data.</text>
</comment>
<evidence type="ECO:0000256" key="8">
    <source>
        <dbReference type="ARBA" id="ARBA00023303"/>
    </source>
</evidence>
<dbReference type="PANTHER" id="PTHR31086">
    <property type="entry name" value="ALUMINUM-ACTIVATED MALATE TRANSPORTER 10"/>
    <property type="match status" value="1"/>
</dbReference>
<keyword evidence="7 9" id="KW-0472">Membrane</keyword>
<evidence type="ECO:0000313" key="10">
    <source>
        <dbReference type="EMBL" id="KAG6748238.1"/>
    </source>
</evidence>
<keyword evidence="6" id="KW-0406">Ion transport</keyword>
<dbReference type="EMBL" id="JAAWWB010000028">
    <property type="protein sequence ID" value="KAG6748238.1"/>
    <property type="molecule type" value="Genomic_DNA"/>
</dbReference>
<dbReference type="Proteomes" id="UP000886885">
    <property type="component" value="Chromosome 14D"/>
</dbReference>
<evidence type="ECO:0000313" key="11">
    <source>
        <dbReference type="Proteomes" id="UP000886885"/>
    </source>
</evidence>
<evidence type="ECO:0000256" key="6">
    <source>
        <dbReference type="ARBA" id="ARBA00023065"/>
    </source>
</evidence>
<keyword evidence="11" id="KW-1185">Reference proteome</keyword>
<comment type="similarity">
    <text evidence="2">Belongs to the aromatic acid exporter (TC 2.A.85) family.</text>
</comment>
<keyword evidence="5 9" id="KW-1133">Transmembrane helix</keyword>
<keyword evidence="8" id="KW-0407">Ion channel</keyword>
<name>A0A8X7Y8C2_POPTO</name>
<dbReference type="GO" id="GO:0016020">
    <property type="term" value="C:membrane"/>
    <property type="evidence" value="ECO:0007669"/>
    <property type="project" value="UniProtKB-SubCell"/>
</dbReference>
<reference evidence="10" key="1">
    <citation type="journal article" date="2020" name="bioRxiv">
        <title>Hybrid origin of Populus tomentosa Carr. identified through genome sequencing and phylogenomic analysis.</title>
        <authorList>
            <person name="An X."/>
            <person name="Gao K."/>
            <person name="Chen Z."/>
            <person name="Li J."/>
            <person name="Yang X."/>
            <person name="Yang X."/>
            <person name="Zhou J."/>
            <person name="Guo T."/>
            <person name="Zhao T."/>
            <person name="Huang S."/>
            <person name="Miao D."/>
            <person name="Khan W.U."/>
            <person name="Rao P."/>
            <person name="Ye M."/>
            <person name="Lei B."/>
            <person name="Liao W."/>
            <person name="Wang J."/>
            <person name="Ji L."/>
            <person name="Li Y."/>
            <person name="Guo B."/>
            <person name="Mustafa N.S."/>
            <person name="Li S."/>
            <person name="Yun Q."/>
            <person name="Keller S.R."/>
            <person name="Mao J."/>
            <person name="Zhang R."/>
            <person name="Strauss S.H."/>
        </authorList>
    </citation>
    <scope>NUCLEOTIDE SEQUENCE</scope>
    <source>
        <strain evidence="10">GM15</strain>
        <tissue evidence="10">Leaf</tissue>
    </source>
</reference>
<evidence type="ECO:0000256" key="4">
    <source>
        <dbReference type="ARBA" id="ARBA00022692"/>
    </source>
</evidence>
<protein>
    <submittedName>
        <fullName evidence="10">Uncharacterized protein</fullName>
    </submittedName>
</protein>
<evidence type="ECO:0000256" key="1">
    <source>
        <dbReference type="ARBA" id="ARBA00004141"/>
    </source>
</evidence>
<evidence type="ECO:0000256" key="3">
    <source>
        <dbReference type="ARBA" id="ARBA00022448"/>
    </source>
</evidence>
<gene>
    <name evidence="10" type="ORF">POTOM_048149</name>
</gene>
<comment type="subcellular location">
    <subcellularLocation>
        <location evidence="1">Membrane</location>
        <topology evidence="1">Multi-pass membrane protein</topology>
    </subcellularLocation>
</comment>
<feature type="transmembrane region" description="Helical" evidence="9">
    <location>
        <begin position="116"/>
        <end position="133"/>
    </location>
</feature>
<dbReference type="OrthoDB" id="68611at2759"/>
<evidence type="ECO:0000256" key="2">
    <source>
        <dbReference type="ARBA" id="ARBA00007079"/>
    </source>
</evidence>
<feature type="transmembrane region" description="Helical" evidence="9">
    <location>
        <begin position="145"/>
        <end position="166"/>
    </location>
</feature>
<proteinExistence type="inferred from homology"/>
<dbReference type="Pfam" id="PF11744">
    <property type="entry name" value="ALMT"/>
    <property type="match status" value="1"/>
</dbReference>